<dbReference type="AlphaFoldDB" id="A0A1Z4JAK5"/>
<evidence type="ECO:0000313" key="2">
    <source>
        <dbReference type="EMBL" id="BAY53457.1"/>
    </source>
</evidence>
<sequence>MEIEGISHPTILRYFETLNAGEFEATSELFDPEGAMQAPFESPIVGRSAIADYLQREAVGLQAFPREGIAVPETTDYQITGKVQMPMFSVNVTWFFTLNDNQEITFTRIKLNASPQELMKLRG</sequence>
<evidence type="ECO:0000259" key="1">
    <source>
        <dbReference type="Pfam" id="PF12680"/>
    </source>
</evidence>
<dbReference type="Pfam" id="PF12680">
    <property type="entry name" value="SnoaL_2"/>
    <property type="match status" value="1"/>
</dbReference>
<accession>A0A1Z4JAK5</accession>
<dbReference type="InterPro" id="IPR037401">
    <property type="entry name" value="SnoaL-like"/>
</dbReference>
<reference evidence="2 3" key="1">
    <citation type="submission" date="2017-06" db="EMBL/GenBank/DDBJ databases">
        <title>Genome sequencing of cyanobaciteial culture collection at National Institute for Environmental Studies (NIES).</title>
        <authorList>
            <person name="Hirose Y."/>
            <person name="Shimura Y."/>
            <person name="Fujisawa T."/>
            <person name="Nakamura Y."/>
            <person name="Kawachi M."/>
        </authorList>
    </citation>
    <scope>NUCLEOTIDE SEQUENCE [LARGE SCALE GENOMIC DNA]</scope>
    <source>
        <strain evidence="2 3">NIES-2135</strain>
    </source>
</reference>
<organism evidence="2 3">
    <name type="scientific">Leptolyngbya boryana NIES-2135</name>
    <dbReference type="NCBI Taxonomy" id="1973484"/>
    <lineage>
        <taxon>Bacteria</taxon>
        <taxon>Bacillati</taxon>
        <taxon>Cyanobacteriota</taxon>
        <taxon>Cyanophyceae</taxon>
        <taxon>Leptolyngbyales</taxon>
        <taxon>Leptolyngbyaceae</taxon>
        <taxon>Leptolyngbya group</taxon>
        <taxon>Leptolyngbya</taxon>
    </lineage>
</organism>
<protein>
    <recommendedName>
        <fullName evidence="1">SnoaL-like domain-containing protein</fullName>
    </recommendedName>
</protein>
<evidence type="ECO:0000313" key="3">
    <source>
        <dbReference type="Proteomes" id="UP000217895"/>
    </source>
</evidence>
<dbReference type="SUPFAM" id="SSF54427">
    <property type="entry name" value="NTF2-like"/>
    <property type="match status" value="1"/>
</dbReference>
<name>A0A1Z4JAK5_LEPBY</name>
<dbReference type="EMBL" id="AP018203">
    <property type="protein sequence ID" value="BAY53457.1"/>
    <property type="molecule type" value="Genomic_DNA"/>
</dbReference>
<keyword evidence="3" id="KW-1185">Reference proteome</keyword>
<gene>
    <name evidence="2" type="ORF">NIES2135_02620</name>
</gene>
<dbReference type="Gene3D" id="3.10.450.50">
    <property type="match status" value="1"/>
</dbReference>
<dbReference type="Proteomes" id="UP000217895">
    <property type="component" value="Chromosome"/>
</dbReference>
<proteinExistence type="predicted"/>
<feature type="domain" description="SnoaL-like" evidence="1">
    <location>
        <begin position="12"/>
        <end position="58"/>
    </location>
</feature>
<dbReference type="InterPro" id="IPR032710">
    <property type="entry name" value="NTF2-like_dom_sf"/>
</dbReference>